<keyword evidence="3" id="KW-1185">Reference proteome</keyword>
<evidence type="ECO:0000313" key="2">
    <source>
        <dbReference type="EMBL" id="CAG2213658.1"/>
    </source>
</evidence>
<gene>
    <name evidence="2" type="ORF">MEDL_27560</name>
</gene>
<evidence type="ECO:0000256" key="1">
    <source>
        <dbReference type="SAM" id="MobiDB-lite"/>
    </source>
</evidence>
<feature type="compositionally biased region" description="Basic and acidic residues" evidence="1">
    <location>
        <begin position="99"/>
        <end position="108"/>
    </location>
</feature>
<dbReference type="AlphaFoldDB" id="A0A8S3RZD0"/>
<feature type="region of interest" description="Disordered" evidence="1">
    <location>
        <begin position="70"/>
        <end position="108"/>
    </location>
</feature>
<feature type="region of interest" description="Disordered" evidence="1">
    <location>
        <begin position="1"/>
        <end position="28"/>
    </location>
</feature>
<feature type="compositionally biased region" description="Basic and acidic residues" evidence="1">
    <location>
        <begin position="70"/>
        <end position="84"/>
    </location>
</feature>
<name>A0A8S3RZD0_MYTED</name>
<feature type="compositionally biased region" description="Basic and acidic residues" evidence="1">
    <location>
        <begin position="1"/>
        <end position="11"/>
    </location>
</feature>
<dbReference type="Proteomes" id="UP000683360">
    <property type="component" value="Unassembled WGS sequence"/>
</dbReference>
<dbReference type="EMBL" id="CAJPWZ010001378">
    <property type="protein sequence ID" value="CAG2213658.1"/>
    <property type="molecule type" value="Genomic_DNA"/>
</dbReference>
<evidence type="ECO:0000313" key="3">
    <source>
        <dbReference type="Proteomes" id="UP000683360"/>
    </source>
</evidence>
<protein>
    <submittedName>
        <fullName evidence="2">Uncharacterized protein</fullName>
    </submittedName>
</protein>
<reference evidence="2" key="1">
    <citation type="submission" date="2021-03" db="EMBL/GenBank/DDBJ databases">
        <authorList>
            <person name="Bekaert M."/>
        </authorList>
    </citation>
    <scope>NUCLEOTIDE SEQUENCE</scope>
</reference>
<comment type="caution">
    <text evidence="2">The sequence shown here is derived from an EMBL/GenBank/DDBJ whole genome shotgun (WGS) entry which is preliminary data.</text>
</comment>
<proteinExistence type="predicted"/>
<accession>A0A8S3RZD0</accession>
<organism evidence="2 3">
    <name type="scientific">Mytilus edulis</name>
    <name type="common">Blue mussel</name>
    <dbReference type="NCBI Taxonomy" id="6550"/>
    <lineage>
        <taxon>Eukaryota</taxon>
        <taxon>Metazoa</taxon>
        <taxon>Spiralia</taxon>
        <taxon>Lophotrochozoa</taxon>
        <taxon>Mollusca</taxon>
        <taxon>Bivalvia</taxon>
        <taxon>Autobranchia</taxon>
        <taxon>Pteriomorphia</taxon>
        <taxon>Mytilida</taxon>
        <taxon>Mytiloidea</taxon>
        <taxon>Mytilidae</taxon>
        <taxon>Mytilinae</taxon>
        <taxon>Mytilus</taxon>
    </lineage>
</organism>
<sequence>MEKEETHDIHKGNLNRKHTGISNQDLNGKHTWEIQSASRPRWKGGTHDIHKGILTENIPGKSNQLRALDGKGGTHDIHKRDLNGKHTKGSGKSNPIRALDGKGGTHDIHKGILTENIPGKSNQRRALDGKGGTHDIHKGILTENIPGKSNQLRPRWKGGTHDIHKGILTENIPGKNIRALDGKGGTNTQRDLNGKHTWEIQSATCPRWKGGTHDIHKGILTENIPGKSNQLRALDGKGGTHDIHKGILTENIPGNPISYAP</sequence>